<dbReference type="Gene3D" id="1.10.443.10">
    <property type="entry name" value="Intergrase catalytic core"/>
    <property type="match status" value="1"/>
</dbReference>
<evidence type="ECO:0000259" key="2">
    <source>
        <dbReference type="Pfam" id="PF00589"/>
    </source>
</evidence>
<organism evidence="3 4">
    <name type="scientific">Pseudomonas amygdali pv. morsprunorum</name>
    <dbReference type="NCBI Taxonomy" id="129138"/>
    <lineage>
        <taxon>Bacteria</taxon>
        <taxon>Pseudomonadati</taxon>
        <taxon>Pseudomonadota</taxon>
        <taxon>Gammaproteobacteria</taxon>
        <taxon>Pseudomonadales</taxon>
        <taxon>Pseudomonadaceae</taxon>
        <taxon>Pseudomonas</taxon>
        <taxon>Pseudomonas amygdali</taxon>
    </lineage>
</organism>
<reference evidence="3 4" key="1">
    <citation type="submission" date="2018-08" db="EMBL/GenBank/DDBJ databases">
        <title>Recombination of ecologically and evolutionarily significant loci maintains genetic cohesion in the Pseudomonas syringae species complex.</title>
        <authorList>
            <person name="Dillon M."/>
            <person name="Thakur S."/>
            <person name="Almeida R.N.D."/>
            <person name="Weir B.S."/>
            <person name="Guttman D.S."/>
        </authorList>
    </citation>
    <scope>NUCLEOTIDE SEQUENCE [LARGE SCALE GENOMIC DNA]</scope>
    <source>
        <strain evidence="3 4">19322</strain>
    </source>
</reference>
<dbReference type="InterPro" id="IPR011010">
    <property type="entry name" value="DNA_brk_join_enz"/>
</dbReference>
<keyword evidence="1" id="KW-0233">DNA recombination</keyword>
<evidence type="ECO:0000313" key="4">
    <source>
        <dbReference type="Proteomes" id="UP000277952"/>
    </source>
</evidence>
<gene>
    <name evidence="3" type="ORF">ALQ94_101478</name>
</gene>
<dbReference type="AlphaFoldDB" id="A0A3M2X397"/>
<dbReference type="Pfam" id="PF00589">
    <property type="entry name" value="Phage_integrase"/>
    <property type="match status" value="1"/>
</dbReference>
<comment type="caution">
    <text evidence="3">The sequence shown here is derived from an EMBL/GenBank/DDBJ whole genome shotgun (WGS) entry which is preliminary data.</text>
</comment>
<name>A0A3M2X397_PSEA0</name>
<evidence type="ECO:0000256" key="1">
    <source>
        <dbReference type="ARBA" id="ARBA00023172"/>
    </source>
</evidence>
<dbReference type="Proteomes" id="UP000277952">
    <property type="component" value="Unassembled WGS sequence"/>
</dbReference>
<dbReference type="GO" id="GO:0003677">
    <property type="term" value="F:DNA binding"/>
    <property type="evidence" value="ECO:0007669"/>
    <property type="project" value="InterPro"/>
</dbReference>
<evidence type="ECO:0000313" key="3">
    <source>
        <dbReference type="EMBL" id="RML58252.1"/>
    </source>
</evidence>
<protein>
    <submittedName>
        <fullName evidence="3">Phage integrase family site specific recombinase</fullName>
    </submittedName>
</protein>
<dbReference type="GO" id="GO:0015074">
    <property type="term" value="P:DNA integration"/>
    <property type="evidence" value="ECO:0007669"/>
    <property type="project" value="InterPro"/>
</dbReference>
<dbReference type="SUPFAM" id="SSF56349">
    <property type="entry name" value="DNA breaking-rejoining enzymes"/>
    <property type="match status" value="1"/>
</dbReference>
<proteinExistence type="predicted"/>
<sequence length="84" mass="9354">MAPPLVPVSRRTGFTPLLCSGHAWKASRLGVHGLQATAATNALEHYADIAKVHMWLGHANINTTRLYDRRGQRPRDSPTFKVKH</sequence>
<dbReference type="InterPro" id="IPR002104">
    <property type="entry name" value="Integrase_catalytic"/>
</dbReference>
<dbReference type="GO" id="GO:0006310">
    <property type="term" value="P:DNA recombination"/>
    <property type="evidence" value="ECO:0007669"/>
    <property type="project" value="UniProtKB-KW"/>
</dbReference>
<accession>A0A3M2X397</accession>
<dbReference type="EMBL" id="RBNS01000011">
    <property type="protein sequence ID" value="RML58252.1"/>
    <property type="molecule type" value="Genomic_DNA"/>
</dbReference>
<feature type="domain" description="Tyr recombinase" evidence="2">
    <location>
        <begin position="27"/>
        <end position="69"/>
    </location>
</feature>
<dbReference type="InterPro" id="IPR013762">
    <property type="entry name" value="Integrase-like_cat_sf"/>
</dbReference>